<keyword evidence="1" id="KW-0614">Plasmid</keyword>
<evidence type="ECO:0000313" key="1">
    <source>
        <dbReference type="EMBL" id="ADO59639.1"/>
    </source>
</evidence>
<dbReference type="PATRIC" id="fig|886882.15.peg.5696"/>
<dbReference type="EMBL" id="CP002214">
    <property type="protein sequence ID" value="ADO59639.1"/>
    <property type="molecule type" value="Genomic_DNA"/>
</dbReference>
<dbReference type="HOGENOM" id="CLU_2634782_0_0_9"/>
<accession>E3EJP1</accession>
<name>E3EJP1_PAEPS</name>
<protein>
    <submittedName>
        <fullName evidence="1">Uncharacterized protein</fullName>
    </submittedName>
</protein>
<dbReference type="AlphaFoldDB" id="E3EJP1"/>
<reference evidence="1 2" key="1">
    <citation type="journal article" date="2011" name="J. Bacteriol.">
        <title>Complete genome sequence of Paenibacillus polymyxa SC2, a strain of plant growth-promoting Rhizobacterium with broad-spectrum antimicrobial activity.</title>
        <authorList>
            <person name="Ma M."/>
            <person name="Wang C."/>
            <person name="Ding Y."/>
            <person name="Li L."/>
            <person name="Shen D."/>
            <person name="Jiang X."/>
            <person name="Guan D."/>
            <person name="Cao F."/>
            <person name="Chen H."/>
            <person name="Feng R."/>
            <person name="Wang X."/>
            <person name="Ge Y."/>
            <person name="Yao L."/>
            <person name="Bing X."/>
            <person name="Yang X."/>
            <person name="Li J."/>
            <person name="Du B."/>
        </authorList>
    </citation>
    <scope>NUCLEOTIDE SEQUENCE [LARGE SCALE GENOMIC DNA]</scope>
    <source>
        <strain evidence="1 2">SC2</strain>
        <plasmid evidence="2">pSC2</plasmid>
    </source>
</reference>
<geneLocation type="plasmid" evidence="1 2">
    <name>pSC2</name>
</geneLocation>
<gene>
    <name evidence="1" type="ORF">PPSC2_26940</name>
</gene>
<dbReference type="KEGG" id="ppm:PPSC2_26940"/>
<sequence length="77" mass="9284">MSMYTLTDREVKKHFEQVYPIYKDYPSYSRKNEQPKCLVCQSEARITWECECGVNEGIFDEDDPQLSERQQAWKERV</sequence>
<organism evidence="1 2">
    <name type="scientific">Paenibacillus polymyxa (strain SC2)</name>
    <name type="common">Bacillus polymyxa</name>
    <dbReference type="NCBI Taxonomy" id="886882"/>
    <lineage>
        <taxon>Bacteria</taxon>
        <taxon>Bacillati</taxon>
        <taxon>Bacillota</taxon>
        <taxon>Bacilli</taxon>
        <taxon>Bacillales</taxon>
        <taxon>Paenibacillaceae</taxon>
        <taxon>Paenibacillus</taxon>
    </lineage>
</organism>
<dbReference type="eggNOG" id="ENOG502ZKF5">
    <property type="taxonomic scope" value="Bacteria"/>
</dbReference>
<dbReference type="Proteomes" id="UP000006868">
    <property type="component" value="Plasmid pSC2"/>
</dbReference>
<proteinExistence type="predicted"/>
<evidence type="ECO:0000313" key="2">
    <source>
        <dbReference type="Proteomes" id="UP000006868"/>
    </source>
</evidence>